<sequence>MEQNRIVNIKQVELVIDELKCNVCDCIIECPVMCKECQSHFCWKCIRQWLETPGSNKKCPSCRSLWKEKEGTLLMKNLLRKLQFLCFHKDKGCDKILNYEDIIQHETRNCDFATRICPFGCKQKVMTKDLQNHKAECPNIVSYELKMRKSSSSRKESINISQNNEFNPFTNLKILRQIGFQWEIHFKLDNCKNFSLDFPGMGWKKIFNFVQGLSGVAPDEQFNRLKGKGEFEQYGILGWTYSLENQQLKQSLLKCLVCSNKLQEAIEQFKQRIDYLILCEQDEVQEYSDEEIENQADYNYMILNQMIGSIITSNQNNKNKKKKLYNDNFLQDNLCLIREIGINWVEHLCNCYNKNIQIDIRGWDLLEDFAMGLKGTASDKWFLDLSNENDNLICWREILISDDFDIELRKCSFCIQIRDKIVVLFKTRIDRLLSIEHKKANL</sequence>
<reference evidence="3 4" key="1">
    <citation type="submission" date="2011-07" db="EMBL/GenBank/DDBJ databases">
        <authorList>
            <person name="Coyne R."/>
            <person name="Brami D."/>
            <person name="Johnson J."/>
            <person name="Hostetler J."/>
            <person name="Hannick L."/>
            <person name="Clark T."/>
            <person name="Cassidy-Hanley D."/>
            <person name="Inman J."/>
        </authorList>
    </citation>
    <scope>NUCLEOTIDE SEQUENCE [LARGE SCALE GENOMIC DNA]</scope>
    <source>
        <strain evidence="3 4">G5</strain>
    </source>
</reference>
<dbReference type="PANTHER" id="PTHR10131:SF94">
    <property type="entry name" value="TNF RECEPTOR-ASSOCIATED FACTOR 4"/>
    <property type="match status" value="1"/>
</dbReference>
<name>G0QUS7_ICHMU</name>
<feature type="domain" description="RING-type" evidence="2">
    <location>
        <begin position="21"/>
        <end position="63"/>
    </location>
</feature>
<dbReference type="Gene3D" id="3.30.40.10">
    <property type="entry name" value="Zinc/RING finger domain, C3HC4 (zinc finger)"/>
    <property type="match status" value="2"/>
</dbReference>
<evidence type="ECO:0000259" key="2">
    <source>
        <dbReference type="PROSITE" id="PS50089"/>
    </source>
</evidence>
<dbReference type="EMBL" id="GL983921">
    <property type="protein sequence ID" value="EGR31025.1"/>
    <property type="molecule type" value="Genomic_DNA"/>
</dbReference>
<keyword evidence="1" id="KW-0479">Metal-binding</keyword>
<dbReference type="STRING" id="857967.G0QUS7"/>
<gene>
    <name evidence="3" type="ORF">IMG5_118980</name>
</gene>
<dbReference type="AlphaFoldDB" id="G0QUS7"/>
<dbReference type="GeneID" id="14907166"/>
<dbReference type="GO" id="GO:0008270">
    <property type="term" value="F:zinc ion binding"/>
    <property type="evidence" value="ECO:0007669"/>
    <property type="project" value="UniProtKB-KW"/>
</dbReference>
<dbReference type="SUPFAM" id="SSF57850">
    <property type="entry name" value="RING/U-box"/>
    <property type="match status" value="1"/>
</dbReference>
<accession>G0QUS7</accession>
<dbReference type="OrthoDB" id="305315at2759"/>
<dbReference type="Proteomes" id="UP000008983">
    <property type="component" value="Unassembled WGS sequence"/>
</dbReference>
<keyword evidence="1" id="KW-0863">Zinc-finger</keyword>
<evidence type="ECO:0000313" key="3">
    <source>
        <dbReference type="EMBL" id="EGR31025.1"/>
    </source>
</evidence>
<proteinExistence type="predicted"/>
<dbReference type="OMA" id="WKEREGS"/>
<evidence type="ECO:0000313" key="4">
    <source>
        <dbReference type="Proteomes" id="UP000008983"/>
    </source>
</evidence>
<dbReference type="eggNOG" id="KOG0297">
    <property type="taxonomic scope" value="Eukaryota"/>
</dbReference>
<evidence type="ECO:0000256" key="1">
    <source>
        <dbReference type="PROSITE-ProRule" id="PRU00175"/>
    </source>
</evidence>
<dbReference type="PANTHER" id="PTHR10131">
    <property type="entry name" value="TNF RECEPTOR ASSOCIATED FACTOR"/>
    <property type="match status" value="1"/>
</dbReference>
<dbReference type="PROSITE" id="PS50089">
    <property type="entry name" value="ZF_RING_2"/>
    <property type="match status" value="1"/>
</dbReference>
<dbReference type="InterPro" id="IPR001841">
    <property type="entry name" value="Znf_RING"/>
</dbReference>
<organism evidence="3 4">
    <name type="scientific">Ichthyophthirius multifiliis</name>
    <name type="common">White spot disease agent</name>
    <name type="synonym">Ich</name>
    <dbReference type="NCBI Taxonomy" id="5932"/>
    <lineage>
        <taxon>Eukaryota</taxon>
        <taxon>Sar</taxon>
        <taxon>Alveolata</taxon>
        <taxon>Ciliophora</taxon>
        <taxon>Intramacronucleata</taxon>
        <taxon>Oligohymenophorea</taxon>
        <taxon>Hymenostomatida</taxon>
        <taxon>Ophryoglenina</taxon>
        <taxon>Ichthyophthirius</taxon>
    </lineage>
</organism>
<dbReference type="RefSeq" id="XP_004034511.1">
    <property type="nucleotide sequence ID" value="XM_004034463.1"/>
</dbReference>
<dbReference type="InParanoid" id="G0QUS7"/>
<keyword evidence="4" id="KW-1185">Reference proteome</keyword>
<dbReference type="InterPro" id="IPR013083">
    <property type="entry name" value="Znf_RING/FYVE/PHD"/>
</dbReference>
<keyword evidence="1" id="KW-0862">Zinc</keyword>
<protein>
    <submittedName>
        <fullName evidence="3">Traf-type zinc finger family protein, putative</fullName>
    </submittedName>
</protein>
<dbReference type="SUPFAM" id="SSF49599">
    <property type="entry name" value="TRAF domain-like"/>
    <property type="match status" value="1"/>
</dbReference>